<name>A0A0A9GB29_ARUDO</name>
<protein>
    <submittedName>
        <fullName evidence="2">Uncharacterized protein</fullName>
    </submittedName>
</protein>
<evidence type="ECO:0000256" key="1">
    <source>
        <dbReference type="SAM" id="MobiDB-lite"/>
    </source>
</evidence>
<reference evidence="2" key="1">
    <citation type="submission" date="2014-09" db="EMBL/GenBank/DDBJ databases">
        <authorList>
            <person name="Magalhaes I.L.F."/>
            <person name="Oliveira U."/>
            <person name="Santos F.R."/>
            <person name="Vidigal T.H.D.A."/>
            <person name="Brescovit A.D."/>
            <person name="Santos A.J."/>
        </authorList>
    </citation>
    <scope>NUCLEOTIDE SEQUENCE</scope>
    <source>
        <tissue evidence="2">Shoot tissue taken approximately 20 cm above the soil surface</tissue>
    </source>
</reference>
<reference evidence="2" key="2">
    <citation type="journal article" date="2015" name="Data Brief">
        <title>Shoot transcriptome of the giant reed, Arundo donax.</title>
        <authorList>
            <person name="Barrero R.A."/>
            <person name="Guerrero F.D."/>
            <person name="Moolhuijzen P."/>
            <person name="Goolsby J.A."/>
            <person name="Tidwell J."/>
            <person name="Bellgard S.E."/>
            <person name="Bellgard M.I."/>
        </authorList>
    </citation>
    <scope>NUCLEOTIDE SEQUENCE</scope>
    <source>
        <tissue evidence="2">Shoot tissue taken approximately 20 cm above the soil surface</tissue>
    </source>
</reference>
<dbReference type="EMBL" id="GBRH01175601">
    <property type="protein sequence ID" value="JAE22295.1"/>
    <property type="molecule type" value="Transcribed_RNA"/>
</dbReference>
<dbReference type="AlphaFoldDB" id="A0A0A9GB29"/>
<proteinExistence type="predicted"/>
<feature type="compositionally biased region" description="Polar residues" evidence="1">
    <location>
        <begin position="62"/>
        <end position="81"/>
    </location>
</feature>
<evidence type="ECO:0000313" key="2">
    <source>
        <dbReference type="EMBL" id="JAE22295.1"/>
    </source>
</evidence>
<organism evidence="2">
    <name type="scientific">Arundo donax</name>
    <name type="common">Giant reed</name>
    <name type="synonym">Donax arundinaceus</name>
    <dbReference type="NCBI Taxonomy" id="35708"/>
    <lineage>
        <taxon>Eukaryota</taxon>
        <taxon>Viridiplantae</taxon>
        <taxon>Streptophyta</taxon>
        <taxon>Embryophyta</taxon>
        <taxon>Tracheophyta</taxon>
        <taxon>Spermatophyta</taxon>
        <taxon>Magnoliopsida</taxon>
        <taxon>Liliopsida</taxon>
        <taxon>Poales</taxon>
        <taxon>Poaceae</taxon>
        <taxon>PACMAD clade</taxon>
        <taxon>Arundinoideae</taxon>
        <taxon>Arundineae</taxon>
        <taxon>Arundo</taxon>
    </lineage>
</organism>
<sequence>MILAAPQEGLKHLETHRVVIHGEDPHADGELVPHPPHRTTTLLRPHVNLQTSRPKSQLEPIHTNNPTNQRKNRLQLVSPTEDQLELEAKPTIKNPIEPITRAPYEKRDVDGDEDGLKASQSPAARKSKQGKG</sequence>
<accession>A0A0A9GB29</accession>
<feature type="region of interest" description="Disordered" evidence="1">
    <location>
        <begin position="50"/>
        <end position="132"/>
    </location>
</feature>